<sequence length="36" mass="3984">MAMREHQEEFAARGYFTVAVDSSYGPVQSTVGLDCM</sequence>
<name>A0A699YEH6_HAELA</name>
<dbReference type="Proteomes" id="UP000485058">
    <property type="component" value="Unassembled WGS sequence"/>
</dbReference>
<comment type="caution">
    <text evidence="1">The sequence shown here is derived from an EMBL/GenBank/DDBJ whole genome shotgun (WGS) entry which is preliminary data.</text>
</comment>
<dbReference type="EMBL" id="BLLF01000167">
    <property type="protein sequence ID" value="GFH08540.1"/>
    <property type="molecule type" value="Genomic_DNA"/>
</dbReference>
<accession>A0A699YEH6</accession>
<keyword evidence="2" id="KW-1185">Reference proteome</keyword>
<protein>
    <submittedName>
        <fullName evidence="1">Uncharacterized protein</fullName>
    </submittedName>
</protein>
<dbReference type="AlphaFoldDB" id="A0A699YEH6"/>
<reference evidence="1 2" key="1">
    <citation type="submission" date="2020-02" db="EMBL/GenBank/DDBJ databases">
        <title>Draft genome sequence of Haematococcus lacustris strain NIES-144.</title>
        <authorList>
            <person name="Morimoto D."/>
            <person name="Nakagawa S."/>
            <person name="Yoshida T."/>
            <person name="Sawayama S."/>
        </authorList>
    </citation>
    <scope>NUCLEOTIDE SEQUENCE [LARGE SCALE GENOMIC DNA]</scope>
    <source>
        <strain evidence="1 2">NIES-144</strain>
    </source>
</reference>
<evidence type="ECO:0000313" key="1">
    <source>
        <dbReference type="EMBL" id="GFH08540.1"/>
    </source>
</evidence>
<gene>
    <name evidence="1" type="ORF">HaLaN_03520</name>
</gene>
<proteinExistence type="predicted"/>
<evidence type="ECO:0000313" key="2">
    <source>
        <dbReference type="Proteomes" id="UP000485058"/>
    </source>
</evidence>
<organism evidence="1 2">
    <name type="scientific">Haematococcus lacustris</name>
    <name type="common">Green alga</name>
    <name type="synonym">Haematococcus pluvialis</name>
    <dbReference type="NCBI Taxonomy" id="44745"/>
    <lineage>
        <taxon>Eukaryota</taxon>
        <taxon>Viridiplantae</taxon>
        <taxon>Chlorophyta</taxon>
        <taxon>core chlorophytes</taxon>
        <taxon>Chlorophyceae</taxon>
        <taxon>CS clade</taxon>
        <taxon>Chlamydomonadales</taxon>
        <taxon>Haematococcaceae</taxon>
        <taxon>Haematococcus</taxon>
    </lineage>
</organism>